<dbReference type="AlphaFoldDB" id="A4E9C1"/>
<dbReference type="Pfam" id="PF02416">
    <property type="entry name" value="TatA_B_E"/>
    <property type="match status" value="1"/>
</dbReference>
<dbReference type="Gene3D" id="1.20.5.3310">
    <property type="match status" value="1"/>
</dbReference>
<keyword evidence="2 9" id="KW-0813">Transport</keyword>
<dbReference type="GO" id="GO:0043953">
    <property type="term" value="P:protein transport by the Tat complex"/>
    <property type="evidence" value="ECO:0007669"/>
    <property type="project" value="UniProtKB-UniRule"/>
</dbReference>
<evidence type="ECO:0000256" key="8">
    <source>
        <dbReference type="ARBA" id="ARBA00023136"/>
    </source>
</evidence>
<evidence type="ECO:0000256" key="3">
    <source>
        <dbReference type="ARBA" id="ARBA00022475"/>
    </source>
</evidence>
<protein>
    <recommendedName>
        <fullName evidence="9">Sec-independent protein translocase protein TatA</fullName>
    </recommendedName>
</protein>
<evidence type="ECO:0000256" key="1">
    <source>
        <dbReference type="ARBA" id="ARBA00004162"/>
    </source>
</evidence>
<name>A4E9C1_COLAA</name>
<evidence type="ECO:0000256" key="7">
    <source>
        <dbReference type="ARBA" id="ARBA00023010"/>
    </source>
</evidence>
<keyword evidence="7 9" id="KW-0811">Translocation</keyword>
<evidence type="ECO:0000256" key="2">
    <source>
        <dbReference type="ARBA" id="ARBA00022448"/>
    </source>
</evidence>
<evidence type="ECO:0000256" key="4">
    <source>
        <dbReference type="ARBA" id="ARBA00022692"/>
    </source>
</evidence>
<comment type="similarity">
    <text evidence="9">Belongs to the TatA/E family.</text>
</comment>
<dbReference type="GO" id="GO:0008320">
    <property type="term" value="F:protein transmembrane transporter activity"/>
    <property type="evidence" value="ECO:0007669"/>
    <property type="project" value="UniProtKB-UniRule"/>
</dbReference>
<accession>A4E9C1</accession>
<comment type="caution">
    <text evidence="11">The sequence shown here is derived from an EMBL/GenBank/DDBJ whole genome shotgun (WGS) entry which is preliminary data.</text>
</comment>
<keyword evidence="8 9" id="KW-0472">Membrane</keyword>
<sequence length="133" mass="14594">MRRDRFLRSLFLAIVALVVIPKLHAGPLRYNPSSLFALIPGGKYMFPKGFEWVVILIVALLIFGPKNLPKLGKSLGSTVKNIREGMEGDKGESKQAEDVVVEESEEDKEIADLEAKLAAAKKKKAEDGDADAE</sequence>
<evidence type="ECO:0000313" key="11">
    <source>
        <dbReference type="EMBL" id="EBA39866.1"/>
    </source>
</evidence>
<feature type="region of interest" description="Disordered" evidence="10">
    <location>
        <begin position="83"/>
        <end position="107"/>
    </location>
</feature>
<keyword evidence="5 9" id="KW-0653">Protein transport</keyword>
<evidence type="ECO:0000256" key="5">
    <source>
        <dbReference type="ARBA" id="ARBA00022927"/>
    </source>
</evidence>
<dbReference type="InterPro" id="IPR003369">
    <property type="entry name" value="TatA/B/E"/>
</dbReference>
<dbReference type="Proteomes" id="UP000002979">
    <property type="component" value="Unassembled WGS sequence"/>
</dbReference>
<gene>
    <name evidence="9 11" type="primary">tatA</name>
    <name evidence="11" type="ORF">COLAER_01016</name>
</gene>
<reference evidence="11 12" key="2">
    <citation type="submission" date="2007-04" db="EMBL/GenBank/DDBJ databases">
        <authorList>
            <person name="Fulton L."/>
            <person name="Clifton S."/>
            <person name="Fulton B."/>
            <person name="Xu J."/>
            <person name="Minx P."/>
            <person name="Mardis E.R."/>
            <person name="Wilson R.K."/>
        </authorList>
    </citation>
    <scope>NUCLEOTIDE SEQUENCE [LARGE SCALE GENOMIC DNA]</scope>
    <source>
        <strain evidence="12">ATCC 25986 / DSM 3979 / JCM 10188 / KCTC 3647 / NCTC 11838 / VPI 1003</strain>
    </source>
</reference>
<dbReference type="PANTHER" id="PTHR42982:SF1">
    <property type="entry name" value="SEC-INDEPENDENT PROTEIN TRANSLOCASE PROTEIN TATA"/>
    <property type="match status" value="1"/>
</dbReference>
<evidence type="ECO:0000256" key="6">
    <source>
        <dbReference type="ARBA" id="ARBA00022989"/>
    </source>
</evidence>
<comment type="function">
    <text evidence="9">Part of the twin-arginine translocation (Tat) system that transports large folded proteins containing a characteristic twin-arginine motif in their signal peptide across membranes. TatA could form the protein-conducting channel of the Tat system.</text>
</comment>
<keyword evidence="4 9" id="KW-0812">Transmembrane</keyword>
<dbReference type="HAMAP" id="MF_00236">
    <property type="entry name" value="TatA_E"/>
    <property type="match status" value="1"/>
</dbReference>
<feature type="transmembrane region" description="Helical" evidence="9">
    <location>
        <begin position="49"/>
        <end position="65"/>
    </location>
</feature>
<proteinExistence type="inferred from homology"/>
<dbReference type="EMBL" id="AAVN02000003">
    <property type="protein sequence ID" value="EBA39866.1"/>
    <property type="molecule type" value="Genomic_DNA"/>
</dbReference>
<keyword evidence="3 9" id="KW-1003">Cell membrane</keyword>
<dbReference type="GO" id="GO:0033281">
    <property type="term" value="C:TAT protein transport complex"/>
    <property type="evidence" value="ECO:0007669"/>
    <property type="project" value="UniProtKB-UniRule"/>
</dbReference>
<organism evidence="11 12">
    <name type="scientific">Collinsella aerofaciens (strain ATCC 25986 / DSM 3979 / JCM 10188 / KCTC 3647 / NCTC 11838 / VPI 1003)</name>
    <dbReference type="NCBI Taxonomy" id="411903"/>
    <lineage>
        <taxon>Bacteria</taxon>
        <taxon>Bacillati</taxon>
        <taxon>Actinomycetota</taxon>
        <taxon>Coriobacteriia</taxon>
        <taxon>Coriobacteriales</taxon>
        <taxon>Coriobacteriaceae</taxon>
        <taxon>Collinsella</taxon>
    </lineage>
</organism>
<comment type="subunit">
    <text evidence="9">The Tat system comprises two distinct complexes: a TatABC complex, containing multiple copies of TatA, TatB and TatC subunits, and a separate TatA complex, containing only TatA subunits. Substrates initially bind to the TatABC complex, which probably triggers association of the separate TatA complex to form the active translocon.</text>
</comment>
<dbReference type="NCBIfam" id="TIGR01411">
    <property type="entry name" value="tatAE"/>
    <property type="match status" value="1"/>
</dbReference>
<comment type="subcellular location">
    <subcellularLocation>
        <location evidence="1 9">Cell membrane</location>
        <topology evidence="1 9">Single-pass membrane protein</topology>
    </subcellularLocation>
</comment>
<evidence type="ECO:0000313" key="12">
    <source>
        <dbReference type="Proteomes" id="UP000002979"/>
    </source>
</evidence>
<evidence type="ECO:0000256" key="10">
    <source>
        <dbReference type="SAM" id="MobiDB-lite"/>
    </source>
</evidence>
<dbReference type="InterPro" id="IPR006312">
    <property type="entry name" value="TatA/E"/>
</dbReference>
<evidence type="ECO:0000256" key="9">
    <source>
        <dbReference type="HAMAP-Rule" id="MF_00236"/>
    </source>
</evidence>
<feature type="compositionally biased region" description="Basic and acidic residues" evidence="10">
    <location>
        <begin position="83"/>
        <end position="97"/>
    </location>
</feature>
<dbReference type="PANTHER" id="PTHR42982">
    <property type="entry name" value="SEC-INDEPENDENT PROTEIN TRANSLOCASE PROTEIN TATA"/>
    <property type="match status" value="1"/>
</dbReference>
<reference evidence="11 12" key="1">
    <citation type="submission" date="2007-01" db="EMBL/GenBank/DDBJ databases">
        <title>Draft genome sequence of Collinsella aerofaciens (ATCC 25986).</title>
        <authorList>
            <person name="Sudarsanam P."/>
            <person name="Ley R."/>
            <person name="Guruge J."/>
            <person name="Turnbaugh P.J."/>
            <person name="Mahowald M."/>
            <person name="Liep D."/>
            <person name="Gordon J."/>
        </authorList>
    </citation>
    <scope>NUCLEOTIDE SEQUENCE [LARGE SCALE GENOMIC DNA]</scope>
    <source>
        <strain evidence="12">ATCC 25986 / DSM 3979 / JCM 10188 / KCTC 3647 / NCTC 11838 / VPI 1003</strain>
    </source>
</reference>
<keyword evidence="6 9" id="KW-1133">Transmembrane helix</keyword>